<evidence type="ECO:0000256" key="5">
    <source>
        <dbReference type="ARBA" id="ARBA00022989"/>
    </source>
</evidence>
<sequence>MVELANDPVAKTLGALVAENGARLDKPRFSPSSLLLLFPAAALLIGLFIYPVGYSVYLGFTNLQLIGPNSIHFRFTGLQNVYFLLSDHVFYRSIWLTLVFVVGSGAVGTTILGLVIALALQSALTSVRMVVTSLAIVAWTLPPAAIAIIWYAATTQGGIFPVLFGYPHADVLYDHAMLVVSLANTWSLAGLATIIFSAALRNVPQEMLEAAKLEDANAYQRLTRLVLPILKPTILTSALLMTLLSFGNFTLIYLMTQGGPGGDSNILPVYSYLQGFTFKKLGYAALLGDVIVLISGVLGIAYVWLAQARRRAPKSNSV</sequence>
<comment type="similarity">
    <text evidence="7">Belongs to the binding-protein-dependent transport system permease family.</text>
</comment>
<feature type="transmembrane region" description="Helical" evidence="7">
    <location>
        <begin position="130"/>
        <end position="153"/>
    </location>
</feature>
<feature type="transmembrane region" description="Helical" evidence="7">
    <location>
        <begin position="33"/>
        <end position="53"/>
    </location>
</feature>
<dbReference type="Pfam" id="PF00528">
    <property type="entry name" value="BPD_transp_1"/>
    <property type="match status" value="1"/>
</dbReference>
<dbReference type="SUPFAM" id="SSF161098">
    <property type="entry name" value="MetI-like"/>
    <property type="match status" value="1"/>
</dbReference>
<evidence type="ECO:0000259" key="8">
    <source>
        <dbReference type="PROSITE" id="PS50928"/>
    </source>
</evidence>
<evidence type="ECO:0000256" key="7">
    <source>
        <dbReference type="RuleBase" id="RU363032"/>
    </source>
</evidence>
<comment type="caution">
    <text evidence="9">The sequence shown here is derived from an EMBL/GenBank/DDBJ whole genome shotgun (WGS) entry which is preliminary data.</text>
</comment>
<dbReference type="GO" id="GO:0005886">
    <property type="term" value="C:plasma membrane"/>
    <property type="evidence" value="ECO:0007669"/>
    <property type="project" value="UniProtKB-SubCell"/>
</dbReference>
<keyword evidence="5 7" id="KW-1133">Transmembrane helix</keyword>
<keyword evidence="10" id="KW-1185">Reference proteome</keyword>
<accession>A0A838BDW9</accession>
<organism evidence="9 10">
    <name type="scientific">Mesorhizobium neociceri</name>
    <dbReference type="NCBI Taxonomy" id="1307853"/>
    <lineage>
        <taxon>Bacteria</taxon>
        <taxon>Pseudomonadati</taxon>
        <taxon>Pseudomonadota</taxon>
        <taxon>Alphaproteobacteria</taxon>
        <taxon>Hyphomicrobiales</taxon>
        <taxon>Phyllobacteriaceae</taxon>
        <taxon>Mesorhizobium</taxon>
    </lineage>
</organism>
<dbReference type="PANTHER" id="PTHR43005">
    <property type="entry name" value="BLR7065 PROTEIN"/>
    <property type="match status" value="1"/>
</dbReference>
<feature type="transmembrane region" description="Helical" evidence="7">
    <location>
        <begin position="234"/>
        <end position="255"/>
    </location>
</feature>
<evidence type="ECO:0000256" key="6">
    <source>
        <dbReference type="ARBA" id="ARBA00023136"/>
    </source>
</evidence>
<evidence type="ECO:0000313" key="9">
    <source>
        <dbReference type="EMBL" id="MBA1144675.1"/>
    </source>
</evidence>
<dbReference type="CDD" id="cd06261">
    <property type="entry name" value="TM_PBP2"/>
    <property type="match status" value="1"/>
</dbReference>
<dbReference type="AlphaFoldDB" id="A0A838BDW9"/>
<dbReference type="InterPro" id="IPR000515">
    <property type="entry name" value="MetI-like"/>
</dbReference>
<feature type="transmembrane region" description="Helical" evidence="7">
    <location>
        <begin position="281"/>
        <end position="305"/>
    </location>
</feature>
<dbReference type="EMBL" id="JACDTY010000026">
    <property type="protein sequence ID" value="MBA1144675.1"/>
    <property type="molecule type" value="Genomic_DNA"/>
</dbReference>
<feature type="domain" description="ABC transmembrane type-1" evidence="8">
    <location>
        <begin position="95"/>
        <end position="302"/>
    </location>
</feature>
<protein>
    <submittedName>
        <fullName evidence="9">Sugar ABC transporter permease</fullName>
    </submittedName>
</protein>
<gene>
    <name evidence="9" type="ORF">H0241_31210</name>
</gene>
<evidence type="ECO:0000256" key="4">
    <source>
        <dbReference type="ARBA" id="ARBA00022692"/>
    </source>
</evidence>
<comment type="subcellular location">
    <subcellularLocation>
        <location evidence="1 7">Cell membrane</location>
        <topology evidence="1 7">Multi-pass membrane protein</topology>
    </subcellularLocation>
</comment>
<keyword evidence="6 7" id="KW-0472">Membrane</keyword>
<evidence type="ECO:0000313" key="10">
    <source>
        <dbReference type="Proteomes" id="UP000558284"/>
    </source>
</evidence>
<keyword evidence="4 7" id="KW-0812">Transmembrane</keyword>
<feature type="transmembrane region" description="Helical" evidence="7">
    <location>
        <begin position="173"/>
        <end position="200"/>
    </location>
</feature>
<dbReference type="Gene3D" id="1.10.3720.10">
    <property type="entry name" value="MetI-like"/>
    <property type="match status" value="1"/>
</dbReference>
<dbReference type="PROSITE" id="PS50928">
    <property type="entry name" value="ABC_TM1"/>
    <property type="match status" value="1"/>
</dbReference>
<reference evidence="9 10" key="1">
    <citation type="submission" date="2020-07" db="EMBL/GenBank/DDBJ databases">
        <title>Definition of the novel symbiovar canariense within Mesorhizobium novociceri, a new species of genus Mesorhizobium nodulating Cicer canariense in the Caldera de Taburiente National Park (La Palma, Canary Islands).</title>
        <authorList>
            <person name="Leon-Barrios M."/>
            <person name="Perez-Yepez J."/>
            <person name="Flores-Felix J.D."/>
            <person name="Ramirez-Baena M.H."/>
            <person name="Pulido-Suarez L."/>
            <person name="Igual J.M."/>
            <person name="Velazquez E."/>
            <person name="Peix A."/>
        </authorList>
    </citation>
    <scope>NUCLEOTIDE SEQUENCE [LARGE SCALE GENOMIC DNA]</scope>
    <source>
        <strain evidence="9 10">CCANP35</strain>
    </source>
</reference>
<dbReference type="InterPro" id="IPR035906">
    <property type="entry name" value="MetI-like_sf"/>
</dbReference>
<dbReference type="RefSeq" id="WP_181061609.1">
    <property type="nucleotide sequence ID" value="NZ_JACDTY010000026.1"/>
</dbReference>
<evidence type="ECO:0000256" key="2">
    <source>
        <dbReference type="ARBA" id="ARBA00022448"/>
    </source>
</evidence>
<dbReference type="PANTHER" id="PTHR43005:SF1">
    <property type="entry name" value="SPERMIDINE_PUTRESCINE TRANSPORT SYSTEM PERMEASE PROTEIN"/>
    <property type="match status" value="1"/>
</dbReference>
<proteinExistence type="inferred from homology"/>
<feature type="transmembrane region" description="Helical" evidence="7">
    <location>
        <begin position="94"/>
        <end position="118"/>
    </location>
</feature>
<evidence type="ECO:0000256" key="3">
    <source>
        <dbReference type="ARBA" id="ARBA00022475"/>
    </source>
</evidence>
<keyword evidence="2 7" id="KW-0813">Transport</keyword>
<name>A0A838BDW9_9HYPH</name>
<dbReference type="GO" id="GO:0055085">
    <property type="term" value="P:transmembrane transport"/>
    <property type="evidence" value="ECO:0007669"/>
    <property type="project" value="InterPro"/>
</dbReference>
<dbReference type="Proteomes" id="UP000558284">
    <property type="component" value="Unassembled WGS sequence"/>
</dbReference>
<evidence type="ECO:0000256" key="1">
    <source>
        <dbReference type="ARBA" id="ARBA00004651"/>
    </source>
</evidence>
<keyword evidence="3" id="KW-1003">Cell membrane</keyword>